<dbReference type="AlphaFoldDB" id="A0A1T4PD91"/>
<sequence>MSNKIRISLKITVFIAIFFLITNVLAFLIRDESSAYTRIWMHELFTEKNVDILYCGASHVSHGITPKVADKIWGKNNFSTGSAGQNIEGTYAVLRQAIKLHKLQRVFLELDFAVATYTPVKEKTGFKSEYSIAHYIRDPKIKFDYYRTMSTPKYYINTLLPIGKDKHMSLNPKDLLHRYKSFINGDYFNYVYKDKDADYDGKGCLLDKRPVKNGTFSNYYDEGAIRIDRISDDWKNTIDKIIKLCKENDIELTMYSMPCSDFYLAEKGNYDEYYTFVKNFCRERGFNYYDFNLAKEKYLRLFDEDFHDDNHLSGLGVYKYTKSMCDYFVGNIPCDDMFYDSYADKLKAQEDRIFGLVIKPTNDKKAVTITPMVNHVSENRISYDIEAFYDGKNHILEKGTSKNFITLPKGKSGELVVTAYLDGIMANKATEYFISF</sequence>
<dbReference type="Gene3D" id="3.40.50.1110">
    <property type="entry name" value="SGNH hydrolase"/>
    <property type="match status" value="1"/>
</dbReference>
<gene>
    <name evidence="2" type="ORF">SAMN02745152_01517</name>
</gene>
<dbReference type="EMBL" id="FUXC01000008">
    <property type="protein sequence ID" value="SJZ88788.1"/>
    <property type="molecule type" value="Genomic_DNA"/>
</dbReference>
<dbReference type="InterPro" id="IPR036514">
    <property type="entry name" value="SGNH_hydro_sf"/>
</dbReference>
<reference evidence="2 3" key="1">
    <citation type="submission" date="2017-02" db="EMBL/GenBank/DDBJ databases">
        <authorList>
            <person name="Peterson S.W."/>
        </authorList>
    </citation>
    <scope>NUCLEOTIDE SEQUENCE [LARGE SCALE GENOMIC DNA]</scope>
    <source>
        <strain evidence="2 3">ATCC BAA-909</strain>
    </source>
</reference>
<proteinExistence type="predicted"/>
<name>A0A1T4PD91_9SPIR</name>
<evidence type="ECO:0000313" key="3">
    <source>
        <dbReference type="Proteomes" id="UP000190395"/>
    </source>
</evidence>
<keyword evidence="1" id="KW-0812">Transmembrane</keyword>
<dbReference type="STRING" id="225004.SAMN02745152_01517"/>
<accession>A0A1T4PD91</accession>
<keyword evidence="1" id="KW-0472">Membrane</keyword>
<dbReference type="GO" id="GO:0016788">
    <property type="term" value="F:hydrolase activity, acting on ester bonds"/>
    <property type="evidence" value="ECO:0007669"/>
    <property type="project" value="UniProtKB-ARBA"/>
</dbReference>
<feature type="transmembrane region" description="Helical" evidence="1">
    <location>
        <begin position="7"/>
        <end position="29"/>
    </location>
</feature>
<organism evidence="2 3">
    <name type="scientific">Treponema berlinense</name>
    <dbReference type="NCBI Taxonomy" id="225004"/>
    <lineage>
        <taxon>Bacteria</taxon>
        <taxon>Pseudomonadati</taxon>
        <taxon>Spirochaetota</taxon>
        <taxon>Spirochaetia</taxon>
        <taxon>Spirochaetales</taxon>
        <taxon>Treponemataceae</taxon>
        <taxon>Treponema</taxon>
    </lineage>
</organism>
<keyword evidence="3" id="KW-1185">Reference proteome</keyword>
<dbReference type="Proteomes" id="UP000190395">
    <property type="component" value="Unassembled WGS sequence"/>
</dbReference>
<protein>
    <submittedName>
        <fullName evidence="2">Uncharacterized protein</fullName>
    </submittedName>
</protein>
<dbReference type="GeneID" id="303367749"/>
<dbReference type="RefSeq" id="WP_200806563.1">
    <property type="nucleotide sequence ID" value="NZ_FUXC01000008.1"/>
</dbReference>
<evidence type="ECO:0000256" key="1">
    <source>
        <dbReference type="SAM" id="Phobius"/>
    </source>
</evidence>
<keyword evidence="1" id="KW-1133">Transmembrane helix</keyword>
<evidence type="ECO:0000313" key="2">
    <source>
        <dbReference type="EMBL" id="SJZ88788.1"/>
    </source>
</evidence>
<dbReference type="SUPFAM" id="SSF52266">
    <property type="entry name" value="SGNH hydrolase"/>
    <property type="match status" value="1"/>
</dbReference>